<keyword evidence="2" id="KW-1185">Reference proteome</keyword>
<proteinExistence type="predicted"/>
<protein>
    <submittedName>
        <fullName evidence="1">Uncharacterized protein</fullName>
    </submittedName>
</protein>
<sequence length="80" mass="8167">MSNVKNSVTGSVVTGAVVQAETVTSDVFVTAPPTHSHAAEADTEGTGGVPATDLVLQIGGQTFTYRNGVLVTPEHGSDQR</sequence>
<accession>A0ABX9DYL8</accession>
<evidence type="ECO:0000313" key="2">
    <source>
        <dbReference type="Proteomes" id="UP000248714"/>
    </source>
</evidence>
<name>A0ABX9DYL8_9PSEU</name>
<evidence type="ECO:0000313" key="1">
    <source>
        <dbReference type="EMBL" id="RAS59524.1"/>
    </source>
</evidence>
<dbReference type="EMBL" id="QLTT01000014">
    <property type="protein sequence ID" value="RAS59524.1"/>
    <property type="molecule type" value="Genomic_DNA"/>
</dbReference>
<comment type="caution">
    <text evidence="1">The sequence shown here is derived from an EMBL/GenBank/DDBJ whole genome shotgun (WGS) entry which is preliminary data.</text>
</comment>
<dbReference type="RefSeq" id="WP_112231997.1">
    <property type="nucleotide sequence ID" value="NZ_QLTT01000014.1"/>
</dbReference>
<dbReference type="Proteomes" id="UP000248714">
    <property type="component" value="Unassembled WGS sequence"/>
</dbReference>
<gene>
    <name evidence="1" type="ORF">C8D87_114136</name>
</gene>
<reference evidence="1 2" key="1">
    <citation type="submission" date="2018-06" db="EMBL/GenBank/DDBJ databases">
        <title>Genomic Encyclopedia of Type Strains, Phase IV (KMG-IV): sequencing the most valuable type-strain genomes for metagenomic binning, comparative biology and taxonomic classification.</title>
        <authorList>
            <person name="Goeker M."/>
        </authorList>
    </citation>
    <scope>NUCLEOTIDE SEQUENCE [LARGE SCALE GENOMIC DNA]</scope>
    <source>
        <strain evidence="1 2">DSM 45479</strain>
    </source>
</reference>
<organism evidence="1 2">
    <name type="scientific">Lentzea atacamensis</name>
    <dbReference type="NCBI Taxonomy" id="531938"/>
    <lineage>
        <taxon>Bacteria</taxon>
        <taxon>Bacillati</taxon>
        <taxon>Actinomycetota</taxon>
        <taxon>Actinomycetes</taxon>
        <taxon>Pseudonocardiales</taxon>
        <taxon>Pseudonocardiaceae</taxon>
        <taxon>Lentzea</taxon>
    </lineage>
</organism>